<dbReference type="NCBIfam" id="TIGR00179">
    <property type="entry name" value="murB"/>
    <property type="match status" value="1"/>
</dbReference>
<sequence length="345" mass="38459">MNELVSLQSFNTFGLNVNAFKIETAHSKGELCTYWKDAIQQKLPVLILGGGSNVLFTDEAFKGIVIRNMISGIKITENEQYWDLHIGAGENWHKLIETLLEKKIYGLENLALIPGNVGSAPIQNIGAYGKEFKDVCTYVDVIELDNGHVHRLSNEECMFGYRDSIFKHQYQQGFAIIAVGIQLSKEWKPILTYGELAKLSSDSITPKDIFDKVCHMRSNKLPNPEIVGNAGSFFKNPIIDKQLAQSIKDEFPLCPQYVQSEGVKLAAGWLIDQCGLKGHQIGGAAVHTKQALVLINKENQATGEDIVKLATYIRKKVLERFGVNLEPEVRFISQYGEIDSVDAIS</sequence>
<dbReference type="GO" id="GO:0051301">
    <property type="term" value="P:cell division"/>
    <property type="evidence" value="ECO:0007669"/>
    <property type="project" value="UniProtKB-KW"/>
</dbReference>
<dbReference type="PROSITE" id="PS51387">
    <property type="entry name" value="FAD_PCMH"/>
    <property type="match status" value="1"/>
</dbReference>
<keyword evidence="16 20" id="KW-0131">Cell cycle</keyword>
<keyword evidence="10 20" id="KW-0285">Flavoprotein</keyword>
<dbReference type="OrthoDB" id="9804753at2"/>
<evidence type="ECO:0000256" key="3">
    <source>
        <dbReference type="ARBA" id="ARBA00004496"/>
    </source>
</evidence>
<proteinExistence type="inferred from homology"/>
<dbReference type="NCBIfam" id="NF000755">
    <property type="entry name" value="PRK00046.1"/>
    <property type="match status" value="1"/>
</dbReference>
<dbReference type="PANTHER" id="PTHR21071:SF4">
    <property type="entry name" value="UDP-N-ACETYLENOLPYRUVOYLGLUCOSAMINE REDUCTASE"/>
    <property type="match status" value="1"/>
</dbReference>
<evidence type="ECO:0000256" key="9">
    <source>
        <dbReference type="ARBA" id="ARBA00022618"/>
    </source>
</evidence>
<dbReference type="RefSeq" id="WP_066749750.1">
    <property type="nucleotide sequence ID" value="NZ_LXEN01000089.1"/>
</dbReference>
<keyword evidence="17 20" id="KW-0961">Cell wall biogenesis/degradation</keyword>
<comment type="subcellular location">
    <subcellularLocation>
        <location evidence="3 20">Cytoplasm</location>
    </subcellularLocation>
</comment>
<keyword evidence="13 20" id="KW-0133">Cell shape</keyword>
<dbReference type="InterPro" id="IPR016169">
    <property type="entry name" value="FAD-bd_PCMH_sub2"/>
</dbReference>
<evidence type="ECO:0000313" key="23">
    <source>
        <dbReference type="Proteomes" id="UP000094023"/>
    </source>
</evidence>
<dbReference type="NCBIfam" id="NF010478">
    <property type="entry name" value="PRK13903.1"/>
    <property type="match status" value="1"/>
</dbReference>
<evidence type="ECO:0000256" key="16">
    <source>
        <dbReference type="ARBA" id="ARBA00023306"/>
    </source>
</evidence>
<evidence type="ECO:0000259" key="21">
    <source>
        <dbReference type="PROSITE" id="PS51387"/>
    </source>
</evidence>
<evidence type="ECO:0000313" key="22">
    <source>
        <dbReference type="EMBL" id="OAT27804.1"/>
    </source>
</evidence>
<dbReference type="SUPFAM" id="SSF56176">
    <property type="entry name" value="FAD-binding/transporter-associated domain-like"/>
    <property type="match status" value="1"/>
</dbReference>
<dbReference type="EMBL" id="LXEN01000089">
    <property type="protein sequence ID" value="OAT27804.1"/>
    <property type="molecule type" value="Genomic_DNA"/>
</dbReference>
<evidence type="ECO:0000256" key="2">
    <source>
        <dbReference type="ARBA" id="ARBA00003921"/>
    </source>
</evidence>
<dbReference type="HAMAP" id="MF_00037">
    <property type="entry name" value="MurB"/>
    <property type="match status" value="1"/>
</dbReference>
<dbReference type="InterPro" id="IPR006094">
    <property type="entry name" value="Oxid_FAD_bind_N"/>
</dbReference>
<dbReference type="InterPro" id="IPR036318">
    <property type="entry name" value="FAD-bd_PCMH-like_sf"/>
</dbReference>
<keyword evidence="8 20" id="KW-0963">Cytoplasm</keyword>
<dbReference type="GO" id="GO:0008360">
    <property type="term" value="P:regulation of cell shape"/>
    <property type="evidence" value="ECO:0007669"/>
    <property type="project" value="UniProtKB-KW"/>
</dbReference>
<comment type="similarity">
    <text evidence="5 20">Belongs to the MurB family.</text>
</comment>
<dbReference type="UniPathway" id="UPA00219"/>
<name>A0A198FTL7_9GAMM</name>
<dbReference type="InterPro" id="IPR011601">
    <property type="entry name" value="MurB_C"/>
</dbReference>
<dbReference type="Gene3D" id="3.30.43.10">
    <property type="entry name" value="Uridine Diphospho-n-acetylenolpyruvylglucosamine Reductase, domain 2"/>
    <property type="match status" value="1"/>
</dbReference>
<feature type="domain" description="FAD-binding PCMH-type" evidence="21">
    <location>
        <begin position="15"/>
        <end position="186"/>
    </location>
</feature>
<evidence type="ECO:0000256" key="5">
    <source>
        <dbReference type="ARBA" id="ARBA00010485"/>
    </source>
</evidence>
<comment type="pathway">
    <text evidence="4 20">Cell wall biogenesis; peptidoglycan biosynthesis.</text>
</comment>
<dbReference type="GO" id="GO:0005829">
    <property type="term" value="C:cytosol"/>
    <property type="evidence" value="ECO:0007669"/>
    <property type="project" value="TreeGrafter"/>
</dbReference>
<keyword evidence="12 20" id="KW-0521">NADP</keyword>
<evidence type="ECO:0000256" key="11">
    <source>
        <dbReference type="ARBA" id="ARBA00022827"/>
    </source>
</evidence>
<comment type="cofactor">
    <cofactor evidence="1 20">
        <name>FAD</name>
        <dbReference type="ChEBI" id="CHEBI:57692"/>
    </cofactor>
</comment>
<dbReference type="Gene3D" id="3.30.465.10">
    <property type="match status" value="1"/>
</dbReference>
<dbReference type="STRING" id="1354337.M983_1784"/>
<evidence type="ECO:0000256" key="13">
    <source>
        <dbReference type="ARBA" id="ARBA00022960"/>
    </source>
</evidence>
<gene>
    <name evidence="20" type="primary">murB</name>
    <name evidence="22" type="ORF">M983_1784</name>
</gene>
<dbReference type="Pfam" id="PF01565">
    <property type="entry name" value="FAD_binding_4"/>
    <property type="match status" value="1"/>
</dbReference>
<organism evidence="22 23">
    <name type="scientific">Proteus myxofaciens ATCC 19692</name>
    <dbReference type="NCBI Taxonomy" id="1354337"/>
    <lineage>
        <taxon>Bacteria</taxon>
        <taxon>Pseudomonadati</taxon>
        <taxon>Pseudomonadota</taxon>
        <taxon>Gammaproteobacteria</taxon>
        <taxon>Enterobacterales</taxon>
        <taxon>Morganellaceae</taxon>
        <taxon>Proteus</taxon>
    </lineage>
</organism>
<accession>A0A198FTL7</accession>
<evidence type="ECO:0000256" key="10">
    <source>
        <dbReference type="ARBA" id="ARBA00022630"/>
    </source>
</evidence>
<keyword evidence="11 20" id="KW-0274">FAD</keyword>
<keyword evidence="14 20" id="KW-0573">Peptidoglycan synthesis</keyword>
<evidence type="ECO:0000256" key="1">
    <source>
        <dbReference type="ARBA" id="ARBA00001974"/>
    </source>
</evidence>
<evidence type="ECO:0000256" key="17">
    <source>
        <dbReference type="ARBA" id="ARBA00023316"/>
    </source>
</evidence>
<keyword evidence="9 20" id="KW-0132">Cell division</keyword>
<evidence type="ECO:0000256" key="20">
    <source>
        <dbReference type="HAMAP-Rule" id="MF_00037"/>
    </source>
</evidence>
<keyword evidence="15 20" id="KW-0560">Oxidoreductase</keyword>
<comment type="function">
    <text evidence="2 20">Cell wall formation.</text>
</comment>
<evidence type="ECO:0000256" key="15">
    <source>
        <dbReference type="ARBA" id="ARBA00023002"/>
    </source>
</evidence>
<evidence type="ECO:0000256" key="6">
    <source>
        <dbReference type="ARBA" id="ARBA00012518"/>
    </source>
</evidence>
<feature type="active site" description="Proton donor" evidence="20">
    <location>
        <position position="232"/>
    </location>
</feature>
<dbReference type="Gene3D" id="3.90.78.10">
    <property type="entry name" value="UDP-N-acetylenolpyruvoylglucosamine reductase, C-terminal domain"/>
    <property type="match status" value="1"/>
</dbReference>
<dbReference type="Pfam" id="PF02873">
    <property type="entry name" value="MurB_C"/>
    <property type="match status" value="1"/>
</dbReference>
<evidence type="ECO:0000256" key="14">
    <source>
        <dbReference type="ARBA" id="ARBA00022984"/>
    </source>
</evidence>
<evidence type="ECO:0000256" key="8">
    <source>
        <dbReference type="ARBA" id="ARBA00022490"/>
    </source>
</evidence>
<feature type="active site" evidence="20">
    <location>
        <position position="162"/>
    </location>
</feature>
<dbReference type="InterPro" id="IPR036635">
    <property type="entry name" value="MurB_C_sf"/>
</dbReference>
<evidence type="ECO:0000256" key="7">
    <source>
        <dbReference type="ARBA" id="ARBA00015188"/>
    </source>
</evidence>
<evidence type="ECO:0000256" key="18">
    <source>
        <dbReference type="ARBA" id="ARBA00031026"/>
    </source>
</evidence>
<comment type="catalytic activity">
    <reaction evidence="19 20">
        <text>UDP-N-acetyl-alpha-D-muramate + NADP(+) = UDP-N-acetyl-3-O-(1-carboxyvinyl)-alpha-D-glucosamine + NADPH + H(+)</text>
        <dbReference type="Rhea" id="RHEA:12248"/>
        <dbReference type="ChEBI" id="CHEBI:15378"/>
        <dbReference type="ChEBI" id="CHEBI:57783"/>
        <dbReference type="ChEBI" id="CHEBI:58349"/>
        <dbReference type="ChEBI" id="CHEBI:68483"/>
        <dbReference type="ChEBI" id="CHEBI:70757"/>
        <dbReference type="EC" id="1.3.1.98"/>
    </reaction>
</comment>
<comment type="caution">
    <text evidence="22">The sequence shown here is derived from an EMBL/GenBank/DDBJ whole genome shotgun (WGS) entry which is preliminary data.</text>
</comment>
<protein>
    <recommendedName>
        <fullName evidence="7 20">UDP-N-acetylenolpyruvoylglucosamine reductase</fullName>
        <ecNumber evidence="6 20">1.3.1.98</ecNumber>
    </recommendedName>
    <alternativeName>
        <fullName evidence="18 20">UDP-N-acetylmuramate dehydrogenase</fullName>
    </alternativeName>
</protein>
<feature type="active site" evidence="20">
    <location>
        <position position="328"/>
    </location>
</feature>
<reference evidence="22 23" key="1">
    <citation type="submission" date="2016-04" db="EMBL/GenBank/DDBJ databases">
        <title>ATOL: Assembling a taxonomically balanced genome-scale reconstruction of the evolutionary history of the Enterobacteriaceae.</title>
        <authorList>
            <person name="Plunkett G.III."/>
            <person name="Neeno-Eckwall E.C."/>
            <person name="Glasner J.D."/>
            <person name="Perna N.T."/>
        </authorList>
    </citation>
    <scope>NUCLEOTIDE SEQUENCE [LARGE SCALE GENOMIC DNA]</scope>
    <source>
        <strain evidence="22 23">ATCC 19692</strain>
    </source>
</reference>
<dbReference type="InterPro" id="IPR016167">
    <property type="entry name" value="FAD-bd_PCMH_sub1"/>
</dbReference>
<evidence type="ECO:0000256" key="19">
    <source>
        <dbReference type="ARBA" id="ARBA00048914"/>
    </source>
</evidence>
<dbReference type="GO" id="GO:0009252">
    <property type="term" value="P:peptidoglycan biosynthetic process"/>
    <property type="evidence" value="ECO:0007669"/>
    <property type="project" value="UniProtKB-UniRule"/>
</dbReference>
<dbReference type="PANTHER" id="PTHR21071">
    <property type="entry name" value="UDP-N-ACETYLENOLPYRUVOYLGLUCOSAMINE REDUCTASE"/>
    <property type="match status" value="1"/>
</dbReference>
<dbReference type="GO" id="GO:0008762">
    <property type="term" value="F:UDP-N-acetylmuramate dehydrogenase activity"/>
    <property type="evidence" value="ECO:0007669"/>
    <property type="project" value="UniProtKB-UniRule"/>
</dbReference>
<dbReference type="InterPro" id="IPR003170">
    <property type="entry name" value="MurB"/>
</dbReference>
<evidence type="ECO:0000256" key="12">
    <source>
        <dbReference type="ARBA" id="ARBA00022857"/>
    </source>
</evidence>
<keyword evidence="23" id="KW-1185">Reference proteome</keyword>
<dbReference type="SUPFAM" id="SSF56194">
    <property type="entry name" value="Uridine diphospho-N-Acetylenolpyruvylglucosamine reductase, MurB, C-terminal domain"/>
    <property type="match status" value="1"/>
</dbReference>
<dbReference type="AlphaFoldDB" id="A0A198FTL7"/>
<dbReference type="GO" id="GO:0071555">
    <property type="term" value="P:cell wall organization"/>
    <property type="evidence" value="ECO:0007669"/>
    <property type="project" value="UniProtKB-KW"/>
</dbReference>
<evidence type="ECO:0000256" key="4">
    <source>
        <dbReference type="ARBA" id="ARBA00004752"/>
    </source>
</evidence>
<dbReference type="PATRIC" id="fig|1354337.4.peg.1837"/>
<dbReference type="EC" id="1.3.1.98" evidence="6 20"/>
<dbReference type="Proteomes" id="UP000094023">
    <property type="component" value="Unassembled WGS sequence"/>
</dbReference>
<dbReference type="GO" id="GO:0071949">
    <property type="term" value="F:FAD binding"/>
    <property type="evidence" value="ECO:0007669"/>
    <property type="project" value="InterPro"/>
</dbReference>
<dbReference type="InterPro" id="IPR016166">
    <property type="entry name" value="FAD-bd_PCMH"/>
</dbReference>